<accession>A0A926ILZ7</accession>
<dbReference type="InterPro" id="IPR009577">
    <property type="entry name" value="Sm_multidrug_ex"/>
</dbReference>
<keyword evidence="1" id="KW-0472">Membrane</keyword>
<evidence type="ECO:0000313" key="3">
    <source>
        <dbReference type="Proteomes" id="UP000601522"/>
    </source>
</evidence>
<dbReference type="RefSeq" id="WP_249322895.1">
    <property type="nucleotide sequence ID" value="NZ_JACRTK010000001.1"/>
</dbReference>
<reference evidence="2 3" key="1">
    <citation type="submission" date="2020-08" db="EMBL/GenBank/DDBJ databases">
        <title>Genome public.</title>
        <authorList>
            <person name="Liu C."/>
            <person name="Sun Q."/>
        </authorList>
    </citation>
    <scope>NUCLEOTIDE SEQUENCE [LARGE SCALE GENOMIC DNA]</scope>
    <source>
        <strain evidence="2 3">NSJ-26</strain>
    </source>
</reference>
<feature type="transmembrane region" description="Helical" evidence="1">
    <location>
        <begin position="94"/>
        <end position="118"/>
    </location>
</feature>
<sequence length="153" mass="16880">MGLIDEIKKELMVLVFSMTPVFELRGAIPLGISLGLHPIHSALISIVGNILILVFLLKLLQPMMDYFEKTRFFKSTVGWVKRRAMRKAGTIKKYSLLGLFLFVAIPIPTTGAWTGAVIATLLKLKFKKALVAMSLGIVTSASIILALYYGIIL</sequence>
<feature type="transmembrane region" description="Helical" evidence="1">
    <location>
        <begin position="38"/>
        <end position="60"/>
    </location>
</feature>
<dbReference type="EMBL" id="JACRTK010000001">
    <property type="protein sequence ID" value="MBC8590071.1"/>
    <property type="molecule type" value="Genomic_DNA"/>
</dbReference>
<name>A0A926ILZ7_9FIRM</name>
<dbReference type="Proteomes" id="UP000601522">
    <property type="component" value="Unassembled WGS sequence"/>
</dbReference>
<keyword evidence="1" id="KW-1133">Transmembrane helix</keyword>
<feature type="transmembrane region" description="Helical" evidence="1">
    <location>
        <begin position="130"/>
        <end position="151"/>
    </location>
</feature>
<dbReference type="PANTHER" id="PTHR36007:SF2">
    <property type="entry name" value="TRANSPORT PROTEIN-RELATED"/>
    <property type="match status" value="1"/>
</dbReference>
<keyword evidence="3" id="KW-1185">Reference proteome</keyword>
<gene>
    <name evidence="2" type="ORF">H8689_02820</name>
</gene>
<dbReference type="Pfam" id="PF06695">
    <property type="entry name" value="Sm_multidrug_ex"/>
    <property type="match status" value="1"/>
</dbReference>
<evidence type="ECO:0000256" key="1">
    <source>
        <dbReference type="SAM" id="Phobius"/>
    </source>
</evidence>
<organism evidence="2 3">
    <name type="scientific">Wansuia hejianensis</name>
    <dbReference type="NCBI Taxonomy" id="2763667"/>
    <lineage>
        <taxon>Bacteria</taxon>
        <taxon>Bacillati</taxon>
        <taxon>Bacillota</taxon>
        <taxon>Clostridia</taxon>
        <taxon>Lachnospirales</taxon>
        <taxon>Lachnospiraceae</taxon>
        <taxon>Wansuia</taxon>
    </lineage>
</organism>
<proteinExistence type="predicted"/>
<feature type="transmembrane region" description="Helical" evidence="1">
    <location>
        <begin position="12"/>
        <end position="32"/>
    </location>
</feature>
<dbReference type="PANTHER" id="PTHR36007">
    <property type="entry name" value="TRANSPORT PROTEIN-RELATED"/>
    <property type="match status" value="1"/>
</dbReference>
<keyword evidence="1" id="KW-0812">Transmembrane</keyword>
<comment type="caution">
    <text evidence="2">The sequence shown here is derived from an EMBL/GenBank/DDBJ whole genome shotgun (WGS) entry which is preliminary data.</text>
</comment>
<protein>
    <submittedName>
        <fullName evidence="2">Small multi-drug export protein</fullName>
    </submittedName>
</protein>
<evidence type="ECO:0000313" key="2">
    <source>
        <dbReference type="EMBL" id="MBC8590071.1"/>
    </source>
</evidence>
<dbReference type="AlphaFoldDB" id="A0A926ILZ7"/>